<evidence type="ECO:0000259" key="1">
    <source>
        <dbReference type="PROSITE" id="PS50943"/>
    </source>
</evidence>
<reference evidence="2" key="1">
    <citation type="submission" date="2020-05" db="EMBL/GenBank/DDBJ databases">
        <authorList>
            <person name="Chiriac C."/>
            <person name="Salcher M."/>
            <person name="Ghai R."/>
            <person name="Kavagutti S V."/>
        </authorList>
    </citation>
    <scope>NUCLEOTIDE SEQUENCE</scope>
</reference>
<sequence length="95" mass="10551">MSGLQNVGERLKQAREAAGFTQHAVSLQLEVTTGTVQAWEYERAKLTLYRAAQLATLYKVTTDWLAFGGSKPDSDAPIIRELKALIERRSTDKSP</sequence>
<dbReference type="GO" id="GO:0003677">
    <property type="term" value="F:DNA binding"/>
    <property type="evidence" value="ECO:0007669"/>
    <property type="project" value="InterPro"/>
</dbReference>
<evidence type="ECO:0000313" key="4">
    <source>
        <dbReference type="EMBL" id="CAB4200272.1"/>
    </source>
</evidence>
<evidence type="ECO:0000313" key="3">
    <source>
        <dbReference type="EMBL" id="CAB4187691.1"/>
    </source>
</evidence>
<proteinExistence type="predicted"/>
<dbReference type="EMBL" id="LR797103">
    <property type="protein sequence ID" value="CAB4187691.1"/>
    <property type="molecule type" value="Genomic_DNA"/>
</dbReference>
<dbReference type="PROSITE" id="PS50943">
    <property type="entry name" value="HTH_CROC1"/>
    <property type="match status" value="1"/>
</dbReference>
<dbReference type="Gene3D" id="1.10.260.40">
    <property type="entry name" value="lambda repressor-like DNA-binding domains"/>
    <property type="match status" value="1"/>
</dbReference>
<feature type="domain" description="HTH cro/C1-type" evidence="1">
    <location>
        <begin position="11"/>
        <end position="65"/>
    </location>
</feature>
<dbReference type="InterPro" id="IPR010982">
    <property type="entry name" value="Lambda_DNA-bd_dom_sf"/>
</dbReference>
<dbReference type="InterPro" id="IPR001387">
    <property type="entry name" value="Cro/C1-type_HTH"/>
</dbReference>
<dbReference type="SUPFAM" id="SSF47413">
    <property type="entry name" value="lambda repressor-like DNA-binding domains"/>
    <property type="match status" value="1"/>
</dbReference>
<evidence type="ECO:0000313" key="2">
    <source>
        <dbReference type="EMBL" id="CAB4171740.1"/>
    </source>
</evidence>
<accession>A0A6J5PIL5</accession>
<dbReference type="EMBL" id="LR797295">
    <property type="protein sequence ID" value="CAB4200272.1"/>
    <property type="molecule type" value="Genomic_DNA"/>
</dbReference>
<gene>
    <name evidence="3" type="ORF">UFOVP1156_48</name>
    <name evidence="4" type="ORF">UFOVP1346_32</name>
    <name evidence="2" type="ORF">UFOVP921_12</name>
</gene>
<dbReference type="EMBL" id="LR796875">
    <property type="protein sequence ID" value="CAB4171740.1"/>
    <property type="molecule type" value="Genomic_DNA"/>
</dbReference>
<name>A0A6J5PIL5_9CAUD</name>
<dbReference type="Pfam" id="PF01381">
    <property type="entry name" value="HTH_3"/>
    <property type="match status" value="1"/>
</dbReference>
<dbReference type="SMART" id="SM00530">
    <property type="entry name" value="HTH_XRE"/>
    <property type="match status" value="1"/>
</dbReference>
<organism evidence="2">
    <name type="scientific">uncultured Caudovirales phage</name>
    <dbReference type="NCBI Taxonomy" id="2100421"/>
    <lineage>
        <taxon>Viruses</taxon>
        <taxon>Duplodnaviria</taxon>
        <taxon>Heunggongvirae</taxon>
        <taxon>Uroviricota</taxon>
        <taxon>Caudoviricetes</taxon>
        <taxon>Peduoviridae</taxon>
        <taxon>Maltschvirus</taxon>
        <taxon>Maltschvirus maltsch</taxon>
    </lineage>
</organism>
<protein>
    <submittedName>
        <fullName evidence="2">HipB Predicted transcriptional regulators</fullName>
    </submittedName>
</protein>
<dbReference type="CDD" id="cd00093">
    <property type="entry name" value="HTH_XRE"/>
    <property type="match status" value="1"/>
</dbReference>